<dbReference type="InterPro" id="IPR001199">
    <property type="entry name" value="Cyt_B5-like_heme/steroid-bd"/>
</dbReference>
<dbReference type="GO" id="GO:0012505">
    <property type="term" value="C:endomembrane system"/>
    <property type="evidence" value="ECO:0007669"/>
    <property type="project" value="TreeGrafter"/>
</dbReference>
<dbReference type="Gene3D" id="3.10.120.10">
    <property type="entry name" value="Cytochrome b5-like heme/steroid binding domain"/>
    <property type="match status" value="1"/>
</dbReference>
<dbReference type="Pfam" id="PF00173">
    <property type="entry name" value="Cyt-b5"/>
    <property type="match status" value="1"/>
</dbReference>
<comment type="similarity">
    <text evidence="1">Belongs to the cytochrome b5 family. MAPR subfamily.</text>
</comment>
<dbReference type="OrthoDB" id="10257697at2759"/>
<dbReference type="AlphaFoldDB" id="A0A7H9HRL4"/>
<dbReference type="PANTHER" id="PTHR10281:SF114">
    <property type="entry name" value="AER144CP"/>
    <property type="match status" value="1"/>
</dbReference>
<evidence type="ECO:0000256" key="1">
    <source>
        <dbReference type="ARBA" id="ARBA00038357"/>
    </source>
</evidence>
<dbReference type="InterPro" id="IPR050577">
    <property type="entry name" value="MAPR/NEUFC/NENF-like"/>
</dbReference>
<dbReference type="PANTHER" id="PTHR10281">
    <property type="entry name" value="MEMBRANE-ASSOCIATED PROGESTERONE RECEPTOR COMPONENT-RELATED"/>
    <property type="match status" value="1"/>
</dbReference>
<feature type="domain" description="Cytochrome b5 heme-binding" evidence="2">
    <location>
        <begin position="88"/>
        <end position="188"/>
    </location>
</feature>
<organism evidence="3 4">
    <name type="scientific">Torulaspora globosa</name>
    <dbReference type="NCBI Taxonomy" id="48254"/>
    <lineage>
        <taxon>Eukaryota</taxon>
        <taxon>Fungi</taxon>
        <taxon>Dikarya</taxon>
        <taxon>Ascomycota</taxon>
        <taxon>Saccharomycotina</taxon>
        <taxon>Saccharomycetes</taxon>
        <taxon>Saccharomycetales</taxon>
        <taxon>Saccharomycetaceae</taxon>
        <taxon>Torulaspora</taxon>
    </lineage>
</organism>
<sequence>MAEDAIDSKCEKTDEFNDLNDCDDEIPVKFTVLDVLRMLAGLLILYGVCCKLWTGNWYSIGSKNSRPIVLEIPQYWLHVKQSRGPFAFSLDELSQFSGEKSPERILLSVKGHVFDVTSGSRFYGKWGAYRKFTGTDCSKLFSYPQWDMSALGKPCSSDLSDSIPTELARVDSWLQFFQRKYPEIGYVEELLDS</sequence>
<name>A0A7H9HRL4_9SACH</name>
<evidence type="ECO:0000313" key="4">
    <source>
        <dbReference type="Proteomes" id="UP000510647"/>
    </source>
</evidence>
<proteinExistence type="inferred from homology"/>
<protein>
    <recommendedName>
        <fullName evidence="2">Cytochrome b5 heme-binding domain-containing protein</fullName>
    </recommendedName>
</protein>
<reference evidence="3 4" key="1">
    <citation type="submission" date="2020-06" db="EMBL/GenBank/DDBJ databases">
        <title>The yeast mating-type switching endonuclease HO is a domesticated member of an unorthodox homing genetic element family.</title>
        <authorList>
            <person name="Coughlan A.Y."/>
            <person name="Lombardi L."/>
            <person name="Braun-Galleani S."/>
            <person name="Martos A.R."/>
            <person name="Galeote V."/>
            <person name="Bigey F."/>
            <person name="Dequin S."/>
            <person name="Byrne K.P."/>
            <person name="Wolfe K.H."/>
        </authorList>
    </citation>
    <scope>NUCLEOTIDE SEQUENCE [LARGE SCALE GENOMIC DNA]</scope>
    <source>
        <strain evidence="3 4">CBS2947</strain>
    </source>
</reference>
<dbReference type="Proteomes" id="UP000510647">
    <property type="component" value="Chromosome 3"/>
</dbReference>
<accession>A0A7H9HRL4</accession>
<evidence type="ECO:0000313" key="3">
    <source>
        <dbReference type="EMBL" id="QLQ79949.1"/>
    </source>
</evidence>
<gene>
    <name evidence="3" type="ORF">HG537_0C05980</name>
</gene>
<dbReference type="SMART" id="SM01117">
    <property type="entry name" value="Cyt-b5"/>
    <property type="match status" value="1"/>
</dbReference>
<dbReference type="InterPro" id="IPR036400">
    <property type="entry name" value="Cyt_B5-like_heme/steroid_sf"/>
</dbReference>
<evidence type="ECO:0000259" key="2">
    <source>
        <dbReference type="SMART" id="SM01117"/>
    </source>
</evidence>
<dbReference type="SUPFAM" id="SSF55856">
    <property type="entry name" value="Cytochrome b5-like heme/steroid binding domain"/>
    <property type="match status" value="1"/>
</dbReference>
<dbReference type="GO" id="GO:0016020">
    <property type="term" value="C:membrane"/>
    <property type="evidence" value="ECO:0007669"/>
    <property type="project" value="TreeGrafter"/>
</dbReference>
<keyword evidence="4" id="KW-1185">Reference proteome</keyword>
<dbReference type="EMBL" id="CP059269">
    <property type="protein sequence ID" value="QLQ79949.1"/>
    <property type="molecule type" value="Genomic_DNA"/>
</dbReference>